<keyword evidence="2" id="KW-1003">Cell membrane</keyword>
<dbReference type="GO" id="GO:0032733">
    <property type="term" value="P:positive regulation of interleukin-10 production"/>
    <property type="evidence" value="ECO:0007669"/>
    <property type="project" value="Ensembl"/>
</dbReference>
<sequence length="239" mass="25974">MHGWLFLIWVQGLTLAAFLTSGATAGTIETKENISAEEGGSVILQCHFFSNTAEVTQVNWEQQGQLLAVYSADQGWYVSSVFSERVVPGPSLGLTFQSLTRNDTGEYFCIYHTYPDGIYKGRIFLKVQESSAAQSQTALLGGAMATVLGLICLMITGVTVLARKKSLRLQSMESGLGRMAAEPQEMSPRILSSPGGPVQTEAAPAGFCEEEDDYAEPRDYFNVLGYRSLESFSVLAKTV</sequence>
<reference evidence="17" key="1">
    <citation type="submission" date="2025-08" db="UniProtKB">
        <authorList>
            <consortium name="Ensembl"/>
        </authorList>
    </citation>
    <scope>IDENTIFICATION</scope>
</reference>
<evidence type="ECO:0000256" key="7">
    <source>
        <dbReference type="ARBA" id="ARBA00023157"/>
    </source>
</evidence>
<evidence type="ECO:0000313" key="17">
    <source>
        <dbReference type="Ensembl" id="ENSCGRP00001018735.1"/>
    </source>
</evidence>
<evidence type="ECO:0000256" key="1">
    <source>
        <dbReference type="ARBA" id="ARBA00004251"/>
    </source>
</evidence>
<keyword evidence="5 14" id="KW-1133">Transmembrane helix</keyword>
<dbReference type="Proteomes" id="UP000694386">
    <property type="component" value="Unplaced"/>
</dbReference>
<dbReference type="InterPro" id="IPR007110">
    <property type="entry name" value="Ig-like_dom"/>
</dbReference>
<evidence type="ECO:0000256" key="15">
    <source>
        <dbReference type="SAM" id="SignalP"/>
    </source>
</evidence>
<evidence type="ECO:0000256" key="4">
    <source>
        <dbReference type="ARBA" id="ARBA00022729"/>
    </source>
</evidence>
<dbReference type="AlphaFoldDB" id="A0A8C2MKV6"/>
<evidence type="ECO:0000313" key="18">
    <source>
        <dbReference type="Proteomes" id="UP000694386"/>
    </source>
</evidence>
<dbReference type="InterPro" id="IPR042948">
    <property type="entry name" value="TIGIT"/>
</dbReference>
<dbReference type="PROSITE" id="PS50835">
    <property type="entry name" value="IG_LIKE"/>
    <property type="match status" value="1"/>
</dbReference>
<dbReference type="GO" id="GO:0032695">
    <property type="term" value="P:negative regulation of interleukin-12 production"/>
    <property type="evidence" value="ECO:0007669"/>
    <property type="project" value="Ensembl"/>
</dbReference>
<evidence type="ECO:0000259" key="16">
    <source>
        <dbReference type="PROSITE" id="PS50835"/>
    </source>
</evidence>
<evidence type="ECO:0000256" key="13">
    <source>
        <dbReference type="ARBA" id="ARBA00079912"/>
    </source>
</evidence>
<proteinExistence type="predicted"/>
<evidence type="ECO:0000256" key="6">
    <source>
        <dbReference type="ARBA" id="ARBA00023136"/>
    </source>
</evidence>
<protein>
    <recommendedName>
        <fullName evidence="12">T-cell immunoreceptor with Ig and ITIM domains</fullName>
    </recommendedName>
    <alternativeName>
        <fullName evidence="13">V-set and transmembrane domain-containing protein 3</fullName>
    </alternativeName>
</protein>
<comment type="function">
    <text evidence="10">Inhibitory receptor that plays a role in the modulation of immune responses. Suppresses T-cell activation by promoting the generation of mature immunoregulatory dendritic cells. Upon binding to its ligands PVR/CD155 or NECTIN2/CD112, which are expressed on antigen-presenting cells, sends inhibitory signals to the T-cell or NK cell. Mechanistically, interaction with ligand leads to phosphorylation of the cytoplasmic tail by Src family tyrosine kinases such as FYN or LCK, allowing subsequent binding to adapter GRB2 and SHIP1/INPP5D. In turn, inhibits PI3K and MAPK signaling cascades. In addition, associates with beta-arrestin-2/ARRB2 to recruit SHIP1/INPP5D that suppresses autoubiquitination of TRAF6 and subsequently inhibits NF-kappa-B signaling pathway. Also acts as a receptor for NECTIN4 to inhibit NK cell cytotoxicity.</text>
</comment>
<dbReference type="GO" id="GO:0005102">
    <property type="term" value="F:signaling receptor binding"/>
    <property type="evidence" value="ECO:0007669"/>
    <property type="project" value="Ensembl"/>
</dbReference>
<feature type="signal peptide" evidence="15">
    <location>
        <begin position="1"/>
        <end position="16"/>
    </location>
</feature>
<dbReference type="PANTHER" id="PTHR47734">
    <property type="entry name" value="T-CELL IMMUNORECEPTOR WITH IG AND ITIM DOMAINS PROTEIN, TIGIT"/>
    <property type="match status" value="1"/>
</dbReference>
<evidence type="ECO:0000256" key="11">
    <source>
        <dbReference type="ARBA" id="ARBA00062443"/>
    </source>
</evidence>
<organism evidence="17 18">
    <name type="scientific">Cricetulus griseus</name>
    <name type="common">Chinese hamster</name>
    <name type="synonym">Cricetulus barabensis griseus</name>
    <dbReference type="NCBI Taxonomy" id="10029"/>
    <lineage>
        <taxon>Eukaryota</taxon>
        <taxon>Metazoa</taxon>
        <taxon>Chordata</taxon>
        <taxon>Craniata</taxon>
        <taxon>Vertebrata</taxon>
        <taxon>Euteleostomi</taxon>
        <taxon>Mammalia</taxon>
        <taxon>Eutheria</taxon>
        <taxon>Euarchontoglires</taxon>
        <taxon>Glires</taxon>
        <taxon>Rodentia</taxon>
        <taxon>Myomorpha</taxon>
        <taxon>Muroidea</taxon>
        <taxon>Cricetidae</taxon>
        <taxon>Cricetinae</taxon>
        <taxon>Cricetulus</taxon>
    </lineage>
</organism>
<feature type="transmembrane region" description="Helical" evidence="14">
    <location>
        <begin position="138"/>
        <end position="162"/>
    </location>
</feature>
<dbReference type="GO" id="GO:0005886">
    <property type="term" value="C:plasma membrane"/>
    <property type="evidence" value="ECO:0007669"/>
    <property type="project" value="UniProtKB-SubCell"/>
</dbReference>
<keyword evidence="3 14" id="KW-0812">Transmembrane</keyword>
<feature type="chain" id="PRO_5034967683" description="T-cell immunoreceptor with Ig and ITIM domains" evidence="15">
    <location>
        <begin position="17"/>
        <end position="239"/>
    </location>
</feature>
<comment type="subunit">
    <text evidence="11">Homodimer in cis; binds with high affinity to PVR, forming a heterotetrameric assembly of two TIGIT and two PVR molecules. Binds with lower affinity to NECTIN2 and NECTIN3. Interacts with GRB2. Interacts with NECTIN4.</text>
</comment>
<keyword evidence="6 14" id="KW-0472">Membrane</keyword>
<dbReference type="Ensembl" id="ENSCGRT00001022979.1">
    <property type="protein sequence ID" value="ENSCGRP00001018735.1"/>
    <property type="gene ID" value="ENSCGRG00001018397.1"/>
</dbReference>
<evidence type="ECO:0000256" key="3">
    <source>
        <dbReference type="ARBA" id="ARBA00022692"/>
    </source>
</evidence>
<dbReference type="GO" id="GO:0045953">
    <property type="term" value="P:negative regulation of natural killer cell mediated cytotoxicity"/>
    <property type="evidence" value="ECO:0007669"/>
    <property type="project" value="Ensembl"/>
</dbReference>
<dbReference type="Pfam" id="PF07686">
    <property type="entry name" value="V-set"/>
    <property type="match status" value="1"/>
</dbReference>
<dbReference type="InterPro" id="IPR003599">
    <property type="entry name" value="Ig_sub"/>
</dbReference>
<reference evidence="17" key="2">
    <citation type="submission" date="2025-09" db="UniProtKB">
        <authorList>
            <consortium name="Ensembl"/>
        </authorList>
    </citation>
    <scope>IDENTIFICATION</scope>
</reference>
<dbReference type="SMART" id="SM00409">
    <property type="entry name" value="IG"/>
    <property type="match status" value="1"/>
</dbReference>
<evidence type="ECO:0000256" key="14">
    <source>
        <dbReference type="SAM" id="Phobius"/>
    </source>
</evidence>
<dbReference type="InterPro" id="IPR013783">
    <property type="entry name" value="Ig-like_fold"/>
</dbReference>
<dbReference type="FunFam" id="2.60.40.10:FF:001182">
    <property type="entry name" value="T-cell immunoreceptor with Ig and ITIM domains"/>
    <property type="match status" value="1"/>
</dbReference>
<evidence type="ECO:0000256" key="10">
    <source>
        <dbReference type="ARBA" id="ARBA00059118"/>
    </source>
</evidence>
<keyword evidence="9" id="KW-0393">Immunoglobulin domain</keyword>
<feature type="domain" description="Ig-like" evidence="16">
    <location>
        <begin position="25"/>
        <end position="109"/>
    </location>
</feature>
<dbReference type="GO" id="GO:0050868">
    <property type="term" value="P:negative regulation of T cell activation"/>
    <property type="evidence" value="ECO:0007669"/>
    <property type="project" value="Ensembl"/>
</dbReference>
<dbReference type="GO" id="GO:0042802">
    <property type="term" value="F:identical protein binding"/>
    <property type="evidence" value="ECO:0007669"/>
    <property type="project" value="Ensembl"/>
</dbReference>
<evidence type="ECO:0000256" key="5">
    <source>
        <dbReference type="ARBA" id="ARBA00022989"/>
    </source>
</evidence>
<dbReference type="InterPro" id="IPR036179">
    <property type="entry name" value="Ig-like_dom_sf"/>
</dbReference>
<dbReference type="GO" id="GO:0009986">
    <property type="term" value="C:cell surface"/>
    <property type="evidence" value="ECO:0007669"/>
    <property type="project" value="Ensembl"/>
</dbReference>
<keyword evidence="4 15" id="KW-0732">Signal</keyword>
<accession>A0A8C2MKV6</accession>
<dbReference type="InterPro" id="IPR013106">
    <property type="entry name" value="Ig_V-set"/>
</dbReference>
<dbReference type="OMA" id="TSTWFQI"/>
<dbReference type="Gene3D" id="2.60.40.10">
    <property type="entry name" value="Immunoglobulins"/>
    <property type="match status" value="1"/>
</dbReference>
<keyword evidence="7" id="KW-1015">Disulfide bond</keyword>
<evidence type="ECO:0000256" key="2">
    <source>
        <dbReference type="ARBA" id="ARBA00022475"/>
    </source>
</evidence>
<name>A0A8C2MKV6_CRIGR</name>
<comment type="subcellular location">
    <subcellularLocation>
        <location evidence="1">Cell membrane</location>
        <topology evidence="1">Single-pass type I membrane protein</topology>
    </subcellularLocation>
</comment>
<dbReference type="SUPFAM" id="SSF48726">
    <property type="entry name" value="Immunoglobulin"/>
    <property type="match status" value="1"/>
</dbReference>
<dbReference type="PANTHER" id="PTHR47734:SF1">
    <property type="entry name" value="T-CELL IMMUNORECEPTOR WITH IG AND ITIM DOMAINS"/>
    <property type="match status" value="1"/>
</dbReference>
<evidence type="ECO:0000256" key="12">
    <source>
        <dbReference type="ARBA" id="ARBA00068460"/>
    </source>
</evidence>
<evidence type="ECO:0000256" key="8">
    <source>
        <dbReference type="ARBA" id="ARBA00023180"/>
    </source>
</evidence>
<evidence type="ECO:0000256" key="9">
    <source>
        <dbReference type="ARBA" id="ARBA00023319"/>
    </source>
</evidence>
<dbReference type="GO" id="GO:0038023">
    <property type="term" value="F:signaling receptor activity"/>
    <property type="evidence" value="ECO:0007669"/>
    <property type="project" value="Ensembl"/>
</dbReference>
<keyword evidence="8" id="KW-0325">Glycoprotein</keyword>
<dbReference type="GO" id="GO:0042267">
    <property type="term" value="P:natural killer cell mediated cytotoxicity"/>
    <property type="evidence" value="ECO:0007669"/>
    <property type="project" value="Ensembl"/>
</dbReference>